<sequence>MKIEIKGVSKDLPMVVGGYVPVFANLNLMVEPGSFVVVLGASGCGKSTLLDMLAGLTKPCRGTILIDGHELTAPHPSRSLLFQHPSLLPWLTVTENVAFGCQVRGEVNNLEQRVEEIIAMIGLRDFAGAYPAELSLGMAQRVCLARALLGHPRILLMDEPFSSLDSFNRRNLQREVVNIWQRRHLTIVMVTHDLEEAVLLGQRIIFLGGHPGKVRQTYDIDLPYPRDMGSEDFFKLRNEIIEELRHNYADYF</sequence>
<keyword evidence="1" id="KW-0813">Transport</keyword>
<name>A0A3B0VHW8_9ZZZZ</name>
<evidence type="ECO:0000259" key="4">
    <source>
        <dbReference type="PROSITE" id="PS50893"/>
    </source>
</evidence>
<gene>
    <name evidence="5" type="ORF">MNBD_DELTA03-841</name>
</gene>
<dbReference type="InterPro" id="IPR003593">
    <property type="entry name" value="AAA+_ATPase"/>
</dbReference>
<keyword evidence="3 5" id="KW-0067">ATP-binding</keyword>
<dbReference type="SMART" id="SM00382">
    <property type="entry name" value="AAA"/>
    <property type="match status" value="1"/>
</dbReference>
<dbReference type="EMBL" id="UOEX01000326">
    <property type="protein sequence ID" value="VAW40260.1"/>
    <property type="molecule type" value="Genomic_DNA"/>
</dbReference>
<evidence type="ECO:0000256" key="3">
    <source>
        <dbReference type="ARBA" id="ARBA00022840"/>
    </source>
</evidence>
<reference evidence="5" key="1">
    <citation type="submission" date="2018-06" db="EMBL/GenBank/DDBJ databases">
        <authorList>
            <person name="Zhirakovskaya E."/>
        </authorList>
    </citation>
    <scope>NUCLEOTIDE SEQUENCE</scope>
</reference>
<feature type="domain" description="ABC transporter" evidence="4">
    <location>
        <begin position="3"/>
        <end position="234"/>
    </location>
</feature>
<proteinExistence type="predicted"/>
<dbReference type="GO" id="GO:0016887">
    <property type="term" value="F:ATP hydrolysis activity"/>
    <property type="evidence" value="ECO:0007669"/>
    <property type="project" value="InterPro"/>
</dbReference>
<dbReference type="PANTHER" id="PTHR42788">
    <property type="entry name" value="TAURINE IMPORT ATP-BINDING PROTEIN-RELATED"/>
    <property type="match status" value="1"/>
</dbReference>
<dbReference type="InterPro" id="IPR017871">
    <property type="entry name" value="ABC_transporter-like_CS"/>
</dbReference>
<dbReference type="GO" id="GO:0005524">
    <property type="term" value="F:ATP binding"/>
    <property type="evidence" value="ECO:0007669"/>
    <property type="project" value="UniProtKB-KW"/>
</dbReference>
<keyword evidence="2" id="KW-0547">Nucleotide-binding</keyword>
<evidence type="ECO:0000256" key="2">
    <source>
        <dbReference type="ARBA" id="ARBA00022741"/>
    </source>
</evidence>
<accession>A0A3B0VHW8</accession>
<dbReference type="Pfam" id="PF00005">
    <property type="entry name" value="ABC_tran"/>
    <property type="match status" value="1"/>
</dbReference>
<evidence type="ECO:0000256" key="1">
    <source>
        <dbReference type="ARBA" id="ARBA00022448"/>
    </source>
</evidence>
<dbReference type="InterPro" id="IPR003439">
    <property type="entry name" value="ABC_transporter-like_ATP-bd"/>
</dbReference>
<dbReference type="Gene3D" id="3.40.50.300">
    <property type="entry name" value="P-loop containing nucleotide triphosphate hydrolases"/>
    <property type="match status" value="1"/>
</dbReference>
<dbReference type="AlphaFoldDB" id="A0A3B0VHW8"/>
<dbReference type="CDD" id="cd03293">
    <property type="entry name" value="ABC_NrtD_SsuB_transporters"/>
    <property type="match status" value="1"/>
</dbReference>
<organism evidence="5">
    <name type="scientific">hydrothermal vent metagenome</name>
    <dbReference type="NCBI Taxonomy" id="652676"/>
    <lineage>
        <taxon>unclassified sequences</taxon>
        <taxon>metagenomes</taxon>
        <taxon>ecological metagenomes</taxon>
    </lineage>
</organism>
<evidence type="ECO:0000313" key="5">
    <source>
        <dbReference type="EMBL" id="VAW40260.1"/>
    </source>
</evidence>
<dbReference type="InterPro" id="IPR050166">
    <property type="entry name" value="ABC_transporter_ATP-bind"/>
</dbReference>
<protein>
    <submittedName>
        <fullName evidence="5">Nitrate ABC transporter, ATP-binding protein</fullName>
    </submittedName>
</protein>
<dbReference type="PANTHER" id="PTHR42788:SF13">
    <property type="entry name" value="ALIPHATIC SULFONATES IMPORT ATP-BINDING PROTEIN SSUB"/>
    <property type="match status" value="1"/>
</dbReference>
<dbReference type="PROSITE" id="PS00211">
    <property type="entry name" value="ABC_TRANSPORTER_1"/>
    <property type="match status" value="1"/>
</dbReference>
<dbReference type="SUPFAM" id="SSF52540">
    <property type="entry name" value="P-loop containing nucleoside triphosphate hydrolases"/>
    <property type="match status" value="1"/>
</dbReference>
<dbReference type="PROSITE" id="PS50893">
    <property type="entry name" value="ABC_TRANSPORTER_2"/>
    <property type="match status" value="1"/>
</dbReference>
<dbReference type="InterPro" id="IPR027417">
    <property type="entry name" value="P-loop_NTPase"/>
</dbReference>